<reference evidence="2 3" key="1">
    <citation type="journal article" date="2017" name="Genome Announc.">
        <title>Genome sequence of the saprophytic ascomycete Epicoccum nigrum ICMP 19927 strain isolated from New Zealand.</title>
        <authorList>
            <person name="Fokin M."/>
            <person name="Fleetwood D."/>
            <person name="Weir B.S."/>
            <person name="Villas-Boas S.G."/>
        </authorList>
    </citation>
    <scope>NUCLEOTIDE SEQUENCE [LARGE SCALE GENOMIC DNA]</scope>
    <source>
        <strain evidence="2 3">ICMP 19927</strain>
    </source>
</reference>
<dbReference type="InterPro" id="IPR002347">
    <property type="entry name" value="SDR_fam"/>
</dbReference>
<dbReference type="SUPFAM" id="SSF51735">
    <property type="entry name" value="NAD(P)-binding Rossmann-fold domains"/>
    <property type="match status" value="1"/>
</dbReference>
<dbReference type="PROSITE" id="PS00061">
    <property type="entry name" value="ADH_SHORT"/>
    <property type="match status" value="1"/>
</dbReference>
<evidence type="ECO:0000313" key="2">
    <source>
        <dbReference type="EMBL" id="OSS48913.1"/>
    </source>
</evidence>
<dbReference type="InterPro" id="IPR020904">
    <property type="entry name" value="Sc_DH/Rdtase_CS"/>
</dbReference>
<dbReference type="GO" id="GO:0016616">
    <property type="term" value="F:oxidoreductase activity, acting on the CH-OH group of donors, NAD or NADP as acceptor"/>
    <property type="evidence" value="ECO:0007669"/>
    <property type="project" value="TreeGrafter"/>
</dbReference>
<evidence type="ECO:0000313" key="3">
    <source>
        <dbReference type="Proteomes" id="UP000193240"/>
    </source>
</evidence>
<dbReference type="PANTHER" id="PTHR45458">
    <property type="entry name" value="SHORT-CHAIN DEHYDROGENASE/REDUCTASE SDR"/>
    <property type="match status" value="1"/>
</dbReference>
<dbReference type="PANTHER" id="PTHR45458:SF3">
    <property type="entry name" value="CHAIN DEHYDROGENASE (ATSC), PUTATIVE-RELATED"/>
    <property type="match status" value="1"/>
</dbReference>
<dbReference type="Pfam" id="PF00106">
    <property type="entry name" value="adh_short"/>
    <property type="match status" value="1"/>
</dbReference>
<name>A0A1Y2LYR3_EPING</name>
<dbReference type="InterPro" id="IPR052184">
    <property type="entry name" value="SDR_enzymes"/>
</dbReference>
<gene>
    <name evidence="2" type="ORF">B5807_07155</name>
</gene>
<dbReference type="InterPro" id="IPR036291">
    <property type="entry name" value="NAD(P)-bd_dom_sf"/>
</dbReference>
<dbReference type="PRINTS" id="PR00081">
    <property type="entry name" value="GDHRDH"/>
</dbReference>
<dbReference type="OMA" id="EMEMANY"/>
<keyword evidence="1" id="KW-0521">NADP</keyword>
<evidence type="ECO:0008006" key="4">
    <source>
        <dbReference type="Google" id="ProtNLM"/>
    </source>
</evidence>
<dbReference type="Proteomes" id="UP000193240">
    <property type="component" value="Unassembled WGS sequence"/>
</dbReference>
<accession>A0A1Y2LYR3</accession>
<proteinExistence type="predicted"/>
<dbReference type="EMBL" id="KZ107845">
    <property type="protein sequence ID" value="OSS48913.1"/>
    <property type="molecule type" value="Genomic_DNA"/>
</dbReference>
<dbReference type="Gene3D" id="3.40.50.720">
    <property type="entry name" value="NAD(P)-binding Rossmann-like Domain"/>
    <property type="match status" value="1"/>
</dbReference>
<keyword evidence="3" id="KW-1185">Reference proteome</keyword>
<protein>
    <recommendedName>
        <fullName evidence="4">NAD(P)-binding protein</fullName>
    </recommendedName>
</protein>
<organism evidence="2 3">
    <name type="scientific">Epicoccum nigrum</name>
    <name type="common">Soil fungus</name>
    <name type="synonym">Epicoccum purpurascens</name>
    <dbReference type="NCBI Taxonomy" id="105696"/>
    <lineage>
        <taxon>Eukaryota</taxon>
        <taxon>Fungi</taxon>
        <taxon>Dikarya</taxon>
        <taxon>Ascomycota</taxon>
        <taxon>Pezizomycotina</taxon>
        <taxon>Dothideomycetes</taxon>
        <taxon>Pleosporomycetidae</taxon>
        <taxon>Pleosporales</taxon>
        <taxon>Pleosporineae</taxon>
        <taxon>Didymellaceae</taxon>
        <taxon>Epicoccum</taxon>
    </lineage>
</organism>
<dbReference type="InParanoid" id="A0A1Y2LYR3"/>
<evidence type="ECO:0000256" key="1">
    <source>
        <dbReference type="ARBA" id="ARBA00022857"/>
    </source>
</evidence>
<sequence length="269" mass="29038">MPSYVVTGASRGLGLEFLRQLASNPANIVIGLVRNVADTEARIIAWKGSNVHIIRGDLDDYESLQQAVEATAVITSGKLDYLIANAAYVTPWSAYDKFSTLGKDPSGLTDDLVKSFTTNVVGNVHLFNLFMPLILKGDVKKVVTISSGMADNDLVTKFGVYEAGPYTVSKSAMNMVVSKFQAEYESEGVLFLSISPGLVDTGIGEELQGENLQNAMRLVGKLVKYQPEFKGPSKVEDATKDVLKVIENSKLADGLAGAFISHLGNKQWV</sequence>
<dbReference type="AlphaFoldDB" id="A0A1Y2LYR3"/>